<feature type="transmembrane region" description="Helical" evidence="1">
    <location>
        <begin position="212"/>
        <end position="230"/>
    </location>
</feature>
<keyword evidence="4" id="KW-1185">Reference proteome</keyword>
<feature type="transmembrane region" description="Helical" evidence="1">
    <location>
        <begin position="21"/>
        <end position="38"/>
    </location>
</feature>
<name>A0A6A7N9C3_9BURK</name>
<evidence type="ECO:0000256" key="1">
    <source>
        <dbReference type="SAM" id="Phobius"/>
    </source>
</evidence>
<organism evidence="3 4">
    <name type="scientific">Rugamonas aquatica</name>
    <dbReference type="NCBI Taxonomy" id="2743357"/>
    <lineage>
        <taxon>Bacteria</taxon>
        <taxon>Pseudomonadati</taxon>
        <taxon>Pseudomonadota</taxon>
        <taxon>Betaproteobacteria</taxon>
        <taxon>Burkholderiales</taxon>
        <taxon>Oxalobacteraceae</taxon>
        <taxon>Telluria group</taxon>
        <taxon>Rugamonas</taxon>
    </lineage>
</organism>
<dbReference type="InterPro" id="IPR002656">
    <property type="entry name" value="Acyl_transf_3_dom"/>
</dbReference>
<comment type="caution">
    <text evidence="3">The sequence shown here is derived from an EMBL/GenBank/DDBJ whole genome shotgun (WGS) entry which is preliminary data.</text>
</comment>
<keyword evidence="1" id="KW-0812">Transmembrane</keyword>
<keyword evidence="1" id="KW-1133">Transmembrane helix</keyword>
<feature type="domain" description="Acyltransferase 3" evidence="2">
    <location>
        <begin position="19"/>
        <end position="362"/>
    </location>
</feature>
<keyword evidence="1" id="KW-0472">Membrane</keyword>
<protein>
    <submittedName>
        <fullName evidence="3">Acyltransferase family protein</fullName>
    </submittedName>
</protein>
<dbReference type="PANTHER" id="PTHR23028">
    <property type="entry name" value="ACETYLTRANSFERASE"/>
    <property type="match status" value="1"/>
</dbReference>
<gene>
    <name evidence="3" type="ORF">GEV02_25325</name>
</gene>
<dbReference type="EMBL" id="WHUG01000013">
    <property type="protein sequence ID" value="MQA41472.1"/>
    <property type="molecule type" value="Genomic_DNA"/>
</dbReference>
<dbReference type="GO" id="GO:0016747">
    <property type="term" value="F:acyltransferase activity, transferring groups other than amino-acyl groups"/>
    <property type="evidence" value="ECO:0007669"/>
    <property type="project" value="InterPro"/>
</dbReference>
<keyword evidence="3" id="KW-0808">Transferase</keyword>
<feature type="transmembrane region" description="Helical" evidence="1">
    <location>
        <begin position="266"/>
        <end position="284"/>
    </location>
</feature>
<reference evidence="3 4" key="1">
    <citation type="submission" date="2019-10" db="EMBL/GenBank/DDBJ databases">
        <title>Two novel species isolated from a subtropical stream in China.</title>
        <authorList>
            <person name="Lu H."/>
        </authorList>
    </citation>
    <scope>NUCLEOTIDE SEQUENCE [LARGE SCALE GENOMIC DNA]</scope>
    <source>
        <strain evidence="3 4">FT29W</strain>
    </source>
</reference>
<feature type="transmembrane region" description="Helical" evidence="1">
    <location>
        <begin position="305"/>
        <end position="321"/>
    </location>
</feature>
<dbReference type="GO" id="GO:0000271">
    <property type="term" value="P:polysaccharide biosynthetic process"/>
    <property type="evidence" value="ECO:0007669"/>
    <property type="project" value="TreeGrafter"/>
</dbReference>
<feature type="transmembrane region" description="Helical" evidence="1">
    <location>
        <begin position="99"/>
        <end position="118"/>
    </location>
</feature>
<dbReference type="AlphaFoldDB" id="A0A6A7N9C3"/>
<sequence>MPVSERKGLAGNPGRYPVLDALRAVAILLVLARHWAVASQSAFGIVPGGPLAVLSLNGWLGVDLFFVLSGFLIGTHFAGPQAPPFSRAAVLDFYRRRAFRTLPLYWGVILLCWLSAPWQPGAAFTSLSFITHLLFMQDYLGSDVIVTLWSLAVEEKFYLTAPLLLFLLLRLRTGIACVLLAAAMVLLCWSMQADAAGVAPGDYATFFWSVRAPFHHAALGILAGVLVAVQHSASSTRKAPRPLFLALAALPLVLLMWRDWQGHGDWQAVCRIIALSSCLFALLVRCGLAVNRQHAAFGAARPLRYIARLSYALYLVHYPLIEPAMQLCRALSASLQQTAPAMASLLFLAIYGVVSWAAAWLLHVALERPFLLLRDRQRANEQPVAI</sequence>
<feature type="transmembrane region" description="Helical" evidence="1">
    <location>
        <begin position="163"/>
        <end position="192"/>
    </location>
</feature>
<dbReference type="RefSeq" id="WP_152840705.1">
    <property type="nucleotide sequence ID" value="NZ_WHUG01000013.1"/>
</dbReference>
<evidence type="ECO:0000313" key="4">
    <source>
        <dbReference type="Proteomes" id="UP000440498"/>
    </source>
</evidence>
<keyword evidence="3" id="KW-0012">Acyltransferase</keyword>
<feature type="transmembrane region" description="Helical" evidence="1">
    <location>
        <begin position="58"/>
        <end position="78"/>
    </location>
</feature>
<dbReference type="Pfam" id="PF01757">
    <property type="entry name" value="Acyl_transf_3"/>
    <property type="match status" value="1"/>
</dbReference>
<feature type="transmembrane region" description="Helical" evidence="1">
    <location>
        <begin position="341"/>
        <end position="366"/>
    </location>
</feature>
<dbReference type="GO" id="GO:0016020">
    <property type="term" value="C:membrane"/>
    <property type="evidence" value="ECO:0007669"/>
    <property type="project" value="TreeGrafter"/>
</dbReference>
<accession>A0A6A7N9C3</accession>
<dbReference type="Proteomes" id="UP000440498">
    <property type="component" value="Unassembled WGS sequence"/>
</dbReference>
<feature type="transmembrane region" description="Helical" evidence="1">
    <location>
        <begin position="242"/>
        <end position="260"/>
    </location>
</feature>
<evidence type="ECO:0000313" key="3">
    <source>
        <dbReference type="EMBL" id="MQA41472.1"/>
    </source>
</evidence>
<proteinExistence type="predicted"/>
<evidence type="ECO:0000259" key="2">
    <source>
        <dbReference type="Pfam" id="PF01757"/>
    </source>
</evidence>
<dbReference type="InterPro" id="IPR050879">
    <property type="entry name" value="Acyltransferase_3"/>
</dbReference>
<dbReference type="PANTHER" id="PTHR23028:SF131">
    <property type="entry name" value="BLR2367 PROTEIN"/>
    <property type="match status" value="1"/>
</dbReference>